<dbReference type="OrthoDB" id="160341at2"/>
<gene>
    <name evidence="2" type="ORF">KTT_31810</name>
</gene>
<name>A0A402A2M5_9CHLR</name>
<keyword evidence="1" id="KW-0812">Transmembrane</keyword>
<proteinExistence type="predicted"/>
<reference evidence="3" key="1">
    <citation type="submission" date="2018-12" db="EMBL/GenBank/DDBJ databases">
        <title>Tengunoibacter tsumagoiensis gen. nov., sp. nov., Dictyobacter kobayashii sp. nov., D. alpinus sp. nov., and D. joshuensis sp. nov. and description of Dictyobacteraceae fam. nov. within the order Ktedonobacterales isolated from Tengu-no-mugimeshi.</title>
        <authorList>
            <person name="Wang C.M."/>
            <person name="Zheng Y."/>
            <person name="Sakai Y."/>
            <person name="Toyoda A."/>
            <person name="Minakuchi Y."/>
            <person name="Abe K."/>
            <person name="Yokota A."/>
            <person name="Yabe S."/>
        </authorList>
    </citation>
    <scope>NUCLEOTIDE SEQUENCE [LARGE SCALE GENOMIC DNA]</scope>
    <source>
        <strain evidence="3">Uno3</strain>
    </source>
</reference>
<dbReference type="Proteomes" id="UP000287352">
    <property type="component" value="Unassembled WGS sequence"/>
</dbReference>
<evidence type="ECO:0000313" key="3">
    <source>
        <dbReference type="Proteomes" id="UP000287352"/>
    </source>
</evidence>
<dbReference type="EMBL" id="BIFR01000001">
    <property type="protein sequence ID" value="GCE13322.1"/>
    <property type="molecule type" value="Genomic_DNA"/>
</dbReference>
<protein>
    <recommendedName>
        <fullName evidence="4">DUF4352 domain-containing protein</fullName>
    </recommendedName>
</protein>
<keyword evidence="3" id="KW-1185">Reference proteome</keyword>
<comment type="caution">
    <text evidence="2">The sequence shown here is derived from an EMBL/GenBank/DDBJ whole genome shotgun (WGS) entry which is preliminary data.</text>
</comment>
<dbReference type="AlphaFoldDB" id="A0A402A2M5"/>
<organism evidence="2 3">
    <name type="scientific">Tengunoibacter tsumagoiensis</name>
    <dbReference type="NCBI Taxonomy" id="2014871"/>
    <lineage>
        <taxon>Bacteria</taxon>
        <taxon>Bacillati</taxon>
        <taxon>Chloroflexota</taxon>
        <taxon>Ktedonobacteria</taxon>
        <taxon>Ktedonobacterales</taxon>
        <taxon>Dictyobacteraceae</taxon>
        <taxon>Tengunoibacter</taxon>
    </lineage>
</organism>
<feature type="transmembrane region" description="Helical" evidence="1">
    <location>
        <begin position="23"/>
        <end position="44"/>
    </location>
</feature>
<evidence type="ECO:0008006" key="4">
    <source>
        <dbReference type="Google" id="ProtNLM"/>
    </source>
</evidence>
<dbReference type="RefSeq" id="WP_126580859.1">
    <property type="nucleotide sequence ID" value="NZ_BIFR01000001.1"/>
</dbReference>
<keyword evidence="1" id="KW-0472">Membrane</keyword>
<evidence type="ECO:0000256" key="1">
    <source>
        <dbReference type="SAM" id="Phobius"/>
    </source>
</evidence>
<keyword evidence="1" id="KW-1133">Transmembrane helix</keyword>
<accession>A0A402A2M5</accession>
<sequence length="189" mass="20864">MNEVDPTQTQNVAQKRPFFRKRWMGSALGVAIIILVTFLAVRYAPPEGEANNTTGDLPETPTVTVTNLLDQVNLKHEVDFQGVHITLSQAMLATHFSNDRKRAGTYTVRIMAQTKNNGSQAVGIDYAQLLDLILPDGSKVKSKYISIKAIQLPDSPQSGFFDFPVNEQVPLADLKLQFDEHTIVPLGEG</sequence>
<evidence type="ECO:0000313" key="2">
    <source>
        <dbReference type="EMBL" id="GCE13322.1"/>
    </source>
</evidence>